<dbReference type="CDD" id="cd07012">
    <property type="entry name" value="PBP2_Bug_TTT"/>
    <property type="match status" value="1"/>
</dbReference>
<evidence type="ECO:0000256" key="2">
    <source>
        <dbReference type="SAM" id="SignalP"/>
    </source>
</evidence>
<dbReference type="InterPro" id="IPR042100">
    <property type="entry name" value="Bug_dom1"/>
</dbReference>
<keyword evidence="4" id="KW-1185">Reference proteome</keyword>
<reference evidence="4" key="1">
    <citation type="journal article" date="2019" name="Int. J. Syst. Evol. Microbiol.">
        <title>The Global Catalogue of Microorganisms (GCM) 10K type strain sequencing project: providing services to taxonomists for standard genome sequencing and annotation.</title>
        <authorList>
            <consortium name="The Broad Institute Genomics Platform"/>
            <consortium name="The Broad Institute Genome Sequencing Center for Infectious Disease"/>
            <person name="Wu L."/>
            <person name="Ma J."/>
        </authorList>
    </citation>
    <scope>NUCLEOTIDE SEQUENCE [LARGE SCALE GENOMIC DNA]</scope>
    <source>
        <strain evidence="4">JCM 14193</strain>
    </source>
</reference>
<name>A0ABP3K575_9BACI</name>
<comment type="similarity">
    <text evidence="1">Belongs to the UPF0065 (bug) family.</text>
</comment>
<sequence>MKKWILFTSIAFTLAFITACGADEDENVSGEDVLDGYPDDDITIIWSSSPGSGGDIFLRSLAEPLEELLDVSVVVENREGASGANAWNHILNNTDPDGYTLLGTSATFISSPVMNDLDISHEDFKPVAQMFTEPQFLYTYADSEFDDAEELINHELENPEELQWATATPGSKDNISISMILEETGIDPHTVSFDSGTDALTQIVGEHIDVALGEYSALQGQIDSGTVKVLGALTEERYEHLPDVPTLTELGWDVAPILSRGLVVHGDTPDEIVDYLAEVLEDTYEDEGFQEVYEQQGLQPDYAPRDEFRSNLEEMDDFVRSLLD</sequence>
<dbReference type="PANTHER" id="PTHR42928:SF5">
    <property type="entry name" value="BLR1237 PROTEIN"/>
    <property type="match status" value="1"/>
</dbReference>
<accession>A0ABP3K575</accession>
<keyword evidence="2" id="KW-0732">Signal</keyword>
<protein>
    <submittedName>
        <fullName evidence="3">Tripartite tricarboxylate transporter substrate binding protein</fullName>
    </submittedName>
</protein>
<evidence type="ECO:0000256" key="1">
    <source>
        <dbReference type="ARBA" id="ARBA00006987"/>
    </source>
</evidence>
<dbReference type="Gene3D" id="3.40.190.10">
    <property type="entry name" value="Periplasmic binding protein-like II"/>
    <property type="match status" value="1"/>
</dbReference>
<feature type="signal peptide" evidence="2">
    <location>
        <begin position="1"/>
        <end position="21"/>
    </location>
</feature>
<evidence type="ECO:0000313" key="4">
    <source>
        <dbReference type="Proteomes" id="UP001500740"/>
    </source>
</evidence>
<evidence type="ECO:0000313" key="3">
    <source>
        <dbReference type="EMBL" id="GAA0469485.1"/>
    </source>
</evidence>
<dbReference type="PIRSF" id="PIRSF017082">
    <property type="entry name" value="YflP"/>
    <property type="match status" value="1"/>
</dbReference>
<dbReference type="InterPro" id="IPR005064">
    <property type="entry name" value="BUG"/>
</dbReference>
<dbReference type="PROSITE" id="PS51257">
    <property type="entry name" value="PROKAR_LIPOPROTEIN"/>
    <property type="match status" value="1"/>
</dbReference>
<feature type="chain" id="PRO_5046688776" evidence="2">
    <location>
        <begin position="22"/>
        <end position="324"/>
    </location>
</feature>
<gene>
    <name evidence="3" type="ORF">GCM10008935_26660</name>
</gene>
<dbReference type="EMBL" id="BAAACZ010000027">
    <property type="protein sequence ID" value="GAA0469485.1"/>
    <property type="molecule type" value="Genomic_DNA"/>
</dbReference>
<dbReference type="RefSeq" id="WP_343784342.1">
    <property type="nucleotide sequence ID" value="NZ_BAAACZ010000027.1"/>
</dbReference>
<dbReference type="Pfam" id="PF03401">
    <property type="entry name" value="TctC"/>
    <property type="match status" value="1"/>
</dbReference>
<dbReference type="SUPFAM" id="SSF53850">
    <property type="entry name" value="Periplasmic binding protein-like II"/>
    <property type="match status" value="1"/>
</dbReference>
<dbReference type="PANTHER" id="PTHR42928">
    <property type="entry name" value="TRICARBOXYLATE-BINDING PROTEIN"/>
    <property type="match status" value="1"/>
</dbReference>
<comment type="caution">
    <text evidence="3">The sequence shown here is derived from an EMBL/GenBank/DDBJ whole genome shotgun (WGS) entry which is preliminary data.</text>
</comment>
<proteinExistence type="inferred from homology"/>
<organism evidence="3 4">
    <name type="scientific">Alkalibacillus silvisoli</name>
    <dbReference type="NCBI Taxonomy" id="392823"/>
    <lineage>
        <taxon>Bacteria</taxon>
        <taxon>Bacillati</taxon>
        <taxon>Bacillota</taxon>
        <taxon>Bacilli</taxon>
        <taxon>Bacillales</taxon>
        <taxon>Bacillaceae</taxon>
        <taxon>Alkalibacillus</taxon>
    </lineage>
</organism>
<dbReference type="Gene3D" id="3.40.190.150">
    <property type="entry name" value="Bordetella uptake gene, domain 1"/>
    <property type="match status" value="1"/>
</dbReference>
<dbReference type="Proteomes" id="UP001500740">
    <property type="component" value="Unassembled WGS sequence"/>
</dbReference>